<dbReference type="Proteomes" id="UP001589789">
    <property type="component" value="Unassembled WGS sequence"/>
</dbReference>
<evidence type="ECO:0000313" key="2">
    <source>
        <dbReference type="Proteomes" id="UP001589789"/>
    </source>
</evidence>
<dbReference type="EMBL" id="JBHLVZ010000076">
    <property type="protein sequence ID" value="MFC0388116.1"/>
    <property type="molecule type" value="Genomic_DNA"/>
</dbReference>
<sequence length="134" mass="15098">MTDETGRADSLTVVYDGECPFCTRFVELYRIRENVGKVVLTDARDHPELVAGFRQQGFEINDGMVVLWQGRTYYGVDAMQLLSMLGTEGGSFAALNRLLFRNKRVAGAVYPWLVRGRKMTLRLLGRDLIDAPGH</sequence>
<gene>
    <name evidence="1" type="ORF">ACFFIC_21615</name>
</gene>
<protein>
    <submittedName>
        <fullName evidence="1">DUF393 domain-containing protein</fullName>
    </submittedName>
</protein>
<keyword evidence="2" id="KW-1185">Reference proteome</keyword>
<dbReference type="RefSeq" id="WP_377054225.1">
    <property type="nucleotide sequence ID" value="NZ_JBHLVZ010000076.1"/>
</dbReference>
<evidence type="ECO:0000313" key="1">
    <source>
        <dbReference type="EMBL" id="MFC0388116.1"/>
    </source>
</evidence>
<dbReference type="InterPro" id="IPR007263">
    <property type="entry name" value="DCC1-like"/>
</dbReference>
<name>A0ABV6IWX3_9PROT</name>
<reference evidence="1 2" key="1">
    <citation type="submission" date="2024-09" db="EMBL/GenBank/DDBJ databases">
        <authorList>
            <person name="Sun Q."/>
            <person name="Mori K."/>
        </authorList>
    </citation>
    <scope>NUCLEOTIDE SEQUENCE [LARGE SCALE GENOMIC DNA]</scope>
    <source>
        <strain evidence="1 2">CCM 7468</strain>
    </source>
</reference>
<comment type="caution">
    <text evidence="1">The sequence shown here is derived from an EMBL/GenBank/DDBJ whole genome shotgun (WGS) entry which is preliminary data.</text>
</comment>
<dbReference type="Pfam" id="PF04134">
    <property type="entry name" value="DCC1-like"/>
    <property type="match status" value="1"/>
</dbReference>
<organism evidence="1 2">
    <name type="scientific">Muricoccus vinaceus</name>
    <dbReference type="NCBI Taxonomy" id="424704"/>
    <lineage>
        <taxon>Bacteria</taxon>
        <taxon>Pseudomonadati</taxon>
        <taxon>Pseudomonadota</taxon>
        <taxon>Alphaproteobacteria</taxon>
        <taxon>Acetobacterales</taxon>
        <taxon>Roseomonadaceae</taxon>
        <taxon>Muricoccus</taxon>
    </lineage>
</organism>
<accession>A0ABV6IWX3</accession>
<proteinExistence type="predicted"/>